<keyword evidence="2" id="KW-1185">Reference proteome</keyword>
<sequence precursor="true">MRRPRTTCPYCSRTVALTTADLLYPHHTRGGAPCPLRHPSIVVPPGGDDHLTLPTADHRRPIRNVIRSL</sequence>
<evidence type="ECO:0000313" key="2">
    <source>
        <dbReference type="Proteomes" id="UP000292235"/>
    </source>
</evidence>
<gene>
    <name evidence="1" type="ORF">EKD16_25480</name>
</gene>
<dbReference type="AlphaFoldDB" id="A0A4P6Q7Q9"/>
<dbReference type="Proteomes" id="UP000292235">
    <property type="component" value="Plasmid phiM2"/>
</dbReference>
<geneLocation type="plasmid" evidence="2">
    <name>phim2</name>
</geneLocation>
<dbReference type="GeneID" id="39493820"/>
<protein>
    <submittedName>
        <fullName evidence="1">Uncharacterized protein</fullName>
    </submittedName>
</protein>
<dbReference type="KEGG" id="strr:EKD16_25480"/>
<keyword evidence="1" id="KW-0614">Plasmid</keyword>
<reference evidence="1 2" key="1">
    <citation type="submission" date="2019-02" db="EMBL/GenBank/DDBJ databases">
        <authorList>
            <person name="Khodamoradi S."/>
            <person name="Hahnke R.L."/>
            <person name="Kaempfer P."/>
            <person name="Schumann P."/>
            <person name="Rohde M."/>
            <person name="Steinert M."/>
            <person name="Luzhetskyy A."/>
            <person name="Wink J."/>
            <person name="Ruckert C."/>
        </authorList>
    </citation>
    <scope>NUCLEOTIDE SEQUENCE [LARGE SCALE GENOMIC DNA]</scope>
    <source>
        <strain evidence="1 2">M2</strain>
        <plasmid evidence="2">phim2</plasmid>
    </source>
</reference>
<name>A0A4P6Q7Q9_9ACTN</name>
<proteinExistence type="predicted"/>
<evidence type="ECO:0000313" key="1">
    <source>
        <dbReference type="EMBL" id="QBI56836.1"/>
    </source>
</evidence>
<accession>A0A4P6Q7Q9</accession>
<organism evidence="1 2">
    <name type="scientific">Streptomonospora litoralis</name>
    <dbReference type="NCBI Taxonomy" id="2498135"/>
    <lineage>
        <taxon>Bacteria</taxon>
        <taxon>Bacillati</taxon>
        <taxon>Actinomycetota</taxon>
        <taxon>Actinomycetes</taxon>
        <taxon>Streptosporangiales</taxon>
        <taxon>Nocardiopsidaceae</taxon>
        <taxon>Streptomonospora</taxon>
    </lineage>
</organism>
<dbReference type="RefSeq" id="WP_131102998.1">
    <property type="nucleotide sequence ID" value="NZ_CP036456.1"/>
</dbReference>
<dbReference type="EMBL" id="CP036456">
    <property type="protein sequence ID" value="QBI56836.1"/>
    <property type="molecule type" value="Genomic_DNA"/>
</dbReference>